<comment type="caution">
    <text evidence="1">The sequence shown here is derived from an EMBL/GenBank/DDBJ whole genome shotgun (WGS) entry which is preliminary data.</text>
</comment>
<organism evidence="1 2">
    <name type="scientific">candidate division TA06 bacterium B3_TA06</name>
    <dbReference type="NCBI Taxonomy" id="2012487"/>
    <lineage>
        <taxon>Bacteria</taxon>
        <taxon>Bacteria division TA06</taxon>
    </lineage>
</organism>
<proteinExistence type="predicted"/>
<accession>A0A532V9R2</accession>
<evidence type="ECO:0008006" key="3">
    <source>
        <dbReference type="Google" id="ProtNLM"/>
    </source>
</evidence>
<dbReference type="Pfam" id="PF14385">
    <property type="entry name" value="DUF4416"/>
    <property type="match status" value="1"/>
</dbReference>
<evidence type="ECO:0000313" key="2">
    <source>
        <dbReference type="Proteomes" id="UP000317778"/>
    </source>
</evidence>
<dbReference type="AlphaFoldDB" id="A0A532V9R2"/>
<reference evidence="1 2" key="1">
    <citation type="submission" date="2017-06" db="EMBL/GenBank/DDBJ databases">
        <title>Novel microbial phyla capable of carbon fixation and sulfur reduction in deep-sea sediments.</title>
        <authorList>
            <person name="Huang J."/>
            <person name="Baker B."/>
            <person name="Wang Y."/>
        </authorList>
    </citation>
    <scope>NUCLEOTIDE SEQUENCE [LARGE SCALE GENOMIC DNA]</scope>
    <source>
        <strain evidence="1">B3_TA06</strain>
    </source>
</reference>
<evidence type="ECO:0000313" key="1">
    <source>
        <dbReference type="EMBL" id="TKJ43727.1"/>
    </source>
</evidence>
<protein>
    <recommendedName>
        <fullName evidence="3">GTP-binding protein</fullName>
    </recommendedName>
</protein>
<gene>
    <name evidence="1" type="ORF">CEE36_03305</name>
</gene>
<dbReference type="InterPro" id="IPR025529">
    <property type="entry name" value="DUF4416"/>
</dbReference>
<dbReference type="Proteomes" id="UP000317778">
    <property type="component" value="Unassembled WGS sequence"/>
</dbReference>
<name>A0A532V9R2_UNCT6</name>
<dbReference type="EMBL" id="NJBO01000003">
    <property type="protein sequence ID" value="TKJ43727.1"/>
    <property type="molecule type" value="Genomic_DNA"/>
</dbReference>
<sequence length="176" mass="20681">MKNLEPEKPQALLICGLLSADSRLMKEIETTLVEHFGPAALRSEIVPFTWTDYYNAEMGEKILRRWLVFSSPVNLLESWRFKLASCEVENDLRREGKRRINIDPGFIRLDGLWLLTTKPAGHRAYLDEGIWIELTLRFLREHCEELPWTYPDHRDPAAQAFFLKARELLKKELRDV</sequence>